<evidence type="ECO:0000256" key="1">
    <source>
        <dbReference type="SAM" id="MobiDB-lite"/>
    </source>
</evidence>
<protein>
    <submittedName>
        <fullName evidence="2">Uncharacterized protein</fullName>
    </submittedName>
</protein>
<dbReference type="EMBL" id="KN834768">
    <property type="protein sequence ID" value="KIK62319.1"/>
    <property type="molecule type" value="Genomic_DNA"/>
</dbReference>
<gene>
    <name evidence="2" type="ORF">GYMLUDRAFT_242987</name>
</gene>
<organism evidence="2 3">
    <name type="scientific">Collybiopsis luxurians FD-317 M1</name>
    <dbReference type="NCBI Taxonomy" id="944289"/>
    <lineage>
        <taxon>Eukaryota</taxon>
        <taxon>Fungi</taxon>
        <taxon>Dikarya</taxon>
        <taxon>Basidiomycota</taxon>
        <taxon>Agaricomycotina</taxon>
        <taxon>Agaricomycetes</taxon>
        <taxon>Agaricomycetidae</taxon>
        <taxon>Agaricales</taxon>
        <taxon>Marasmiineae</taxon>
        <taxon>Omphalotaceae</taxon>
        <taxon>Collybiopsis</taxon>
        <taxon>Collybiopsis luxurians</taxon>
    </lineage>
</organism>
<dbReference type="Proteomes" id="UP000053593">
    <property type="component" value="Unassembled WGS sequence"/>
</dbReference>
<keyword evidence="3" id="KW-1185">Reference proteome</keyword>
<reference evidence="2 3" key="1">
    <citation type="submission" date="2014-04" db="EMBL/GenBank/DDBJ databases">
        <title>Evolutionary Origins and Diversification of the Mycorrhizal Mutualists.</title>
        <authorList>
            <consortium name="DOE Joint Genome Institute"/>
            <consortium name="Mycorrhizal Genomics Consortium"/>
            <person name="Kohler A."/>
            <person name="Kuo A."/>
            <person name="Nagy L.G."/>
            <person name="Floudas D."/>
            <person name="Copeland A."/>
            <person name="Barry K.W."/>
            <person name="Cichocki N."/>
            <person name="Veneault-Fourrey C."/>
            <person name="LaButti K."/>
            <person name="Lindquist E.A."/>
            <person name="Lipzen A."/>
            <person name="Lundell T."/>
            <person name="Morin E."/>
            <person name="Murat C."/>
            <person name="Riley R."/>
            <person name="Ohm R."/>
            <person name="Sun H."/>
            <person name="Tunlid A."/>
            <person name="Henrissat B."/>
            <person name="Grigoriev I.V."/>
            <person name="Hibbett D.S."/>
            <person name="Martin F."/>
        </authorList>
    </citation>
    <scope>NUCLEOTIDE SEQUENCE [LARGE SCALE GENOMIC DNA]</scope>
    <source>
        <strain evidence="2 3">FD-317 M1</strain>
    </source>
</reference>
<sequence length="279" mass="30593">MAQPQLHSQTLSANPNYSIQWMHHIQSGKILIPSQNGYHHFVSPLGIVAVLECDRLLQRTGATLQNTDIPLVYHHISQKVNHNPHIHLQKLATFDPSTGVINTSSPPVDYRFFYPFMQNADLHAEVFEALGLASLPHNQQIMFMHLMQQNTQINTGTAVAAHTGTCGINRRGGHLRRRDSTWRPNLHAPLSVANPSRAITPTTSTLETLLTATVLPNSTSTSPSIIADLEAFTSAIPSISTMTNEQTNAYLDTFSTNSSNLTTPSPTLPTNDVTMESSA</sequence>
<dbReference type="HOGENOM" id="CLU_997672_0_0_1"/>
<dbReference type="AlphaFoldDB" id="A0A0D0CI32"/>
<accession>A0A0D0CI32</accession>
<feature type="region of interest" description="Disordered" evidence="1">
    <location>
        <begin position="255"/>
        <end position="279"/>
    </location>
</feature>
<evidence type="ECO:0000313" key="3">
    <source>
        <dbReference type="Proteomes" id="UP000053593"/>
    </source>
</evidence>
<evidence type="ECO:0000313" key="2">
    <source>
        <dbReference type="EMBL" id="KIK62319.1"/>
    </source>
</evidence>
<name>A0A0D0CI32_9AGAR</name>
<proteinExistence type="predicted"/>
<feature type="compositionally biased region" description="Low complexity" evidence="1">
    <location>
        <begin position="255"/>
        <end position="271"/>
    </location>
</feature>